<dbReference type="GO" id="GO:0006355">
    <property type="term" value="P:regulation of DNA-templated transcription"/>
    <property type="evidence" value="ECO:0007669"/>
    <property type="project" value="InterPro"/>
</dbReference>
<dbReference type="Pfam" id="PF00196">
    <property type="entry name" value="GerE"/>
    <property type="match status" value="1"/>
</dbReference>
<evidence type="ECO:0000256" key="3">
    <source>
        <dbReference type="ARBA" id="ARBA00023163"/>
    </source>
</evidence>
<accession>A0A3G4VFE8</accession>
<name>A0A3G4VFE8_9VIBR</name>
<dbReference type="Proteomes" id="UP000279760">
    <property type="component" value="Chromosome 2"/>
</dbReference>
<dbReference type="GeneID" id="64089451"/>
<keyword evidence="2 4" id="KW-0238">DNA-binding</keyword>
<protein>
    <submittedName>
        <fullName evidence="4">DNA-binding response regulator</fullName>
    </submittedName>
</protein>
<dbReference type="PANTHER" id="PTHR44688:SF16">
    <property type="entry name" value="DNA-BINDING TRANSCRIPTIONAL ACTIVATOR DEVR_DOSR"/>
    <property type="match status" value="1"/>
</dbReference>
<proteinExistence type="predicted"/>
<reference evidence="4 5" key="1">
    <citation type="submission" date="2018-11" db="EMBL/GenBank/DDBJ databases">
        <title>Complete Genome Sequence of Vbrio mediterranei 117-T6: a Potential Pathogen Bacteria Isolated from the Conchocelis of Pyropia.</title>
        <authorList>
            <person name="Liu Q."/>
        </authorList>
    </citation>
    <scope>NUCLEOTIDE SEQUENCE [LARGE SCALE GENOMIC DNA]</scope>
    <source>
        <strain evidence="4 5">117-T6</strain>
    </source>
</reference>
<keyword evidence="1" id="KW-0805">Transcription regulation</keyword>
<dbReference type="InterPro" id="IPR036388">
    <property type="entry name" value="WH-like_DNA-bd_sf"/>
</dbReference>
<sequence>MSKMNFESLILSQSQKLHAGEIEQFVGTWNACASELLEFYGLDRLTVYPNSPILLRDQKTLSSARETIPPLHKFDYLSDDDSHLHYLRLLKTKSLYRVFDEVELATSSQYVLKRIFRQGGRWHAIIPLSFFAKPWGAISLTNFERGYDEFTETLARQIKMVAEMWLCYWQHADLRLSLHGNAGSIAQESDNERLIKLTLKQTTILSLLAQGKSAKECGELLHLSPRTIESHKYRMQIGLGLDSKAELIQFALRNGLGSPLKS</sequence>
<dbReference type="InterPro" id="IPR000792">
    <property type="entry name" value="Tscrpt_reg_LuxR_C"/>
</dbReference>
<dbReference type="PRINTS" id="PR00038">
    <property type="entry name" value="HTHLUXR"/>
</dbReference>
<evidence type="ECO:0000256" key="1">
    <source>
        <dbReference type="ARBA" id="ARBA00023015"/>
    </source>
</evidence>
<dbReference type="PANTHER" id="PTHR44688">
    <property type="entry name" value="DNA-BINDING TRANSCRIPTIONAL ACTIVATOR DEVR_DOSR"/>
    <property type="match status" value="1"/>
</dbReference>
<evidence type="ECO:0000313" key="5">
    <source>
        <dbReference type="Proteomes" id="UP000279760"/>
    </source>
</evidence>
<dbReference type="PROSITE" id="PS50043">
    <property type="entry name" value="HTH_LUXR_2"/>
    <property type="match status" value="1"/>
</dbReference>
<gene>
    <name evidence="4" type="ORF">ECB94_19905</name>
</gene>
<evidence type="ECO:0000256" key="2">
    <source>
        <dbReference type="ARBA" id="ARBA00023125"/>
    </source>
</evidence>
<organism evidence="4 5">
    <name type="scientific">Vibrio mediterranei</name>
    <dbReference type="NCBI Taxonomy" id="689"/>
    <lineage>
        <taxon>Bacteria</taxon>
        <taxon>Pseudomonadati</taxon>
        <taxon>Pseudomonadota</taxon>
        <taxon>Gammaproteobacteria</taxon>
        <taxon>Vibrionales</taxon>
        <taxon>Vibrionaceae</taxon>
        <taxon>Vibrio</taxon>
    </lineage>
</organism>
<dbReference type="Gene3D" id="1.10.10.10">
    <property type="entry name" value="Winged helix-like DNA-binding domain superfamily/Winged helix DNA-binding domain"/>
    <property type="match status" value="1"/>
</dbReference>
<dbReference type="SMART" id="SM00421">
    <property type="entry name" value="HTH_LUXR"/>
    <property type="match status" value="1"/>
</dbReference>
<keyword evidence="3" id="KW-0804">Transcription</keyword>
<dbReference type="SUPFAM" id="SSF46894">
    <property type="entry name" value="C-terminal effector domain of the bipartite response regulators"/>
    <property type="match status" value="1"/>
</dbReference>
<dbReference type="AlphaFoldDB" id="A0A3G4VFE8"/>
<evidence type="ECO:0000313" key="4">
    <source>
        <dbReference type="EMBL" id="AYV23557.1"/>
    </source>
</evidence>
<dbReference type="InterPro" id="IPR016032">
    <property type="entry name" value="Sig_transdc_resp-reg_C-effctor"/>
</dbReference>
<dbReference type="EMBL" id="CP033578">
    <property type="protein sequence ID" value="AYV23557.1"/>
    <property type="molecule type" value="Genomic_DNA"/>
</dbReference>
<dbReference type="RefSeq" id="WP_006070308.1">
    <property type="nucleotide sequence ID" value="NZ_CP033578.1"/>
</dbReference>
<dbReference type="CDD" id="cd06170">
    <property type="entry name" value="LuxR_C_like"/>
    <property type="match status" value="1"/>
</dbReference>
<dbReference type="GO" id="GO:0003677">
    <property type="term" value="F:DNA binding"/>
    <property type="evidence" value="ECO:0007669"/>
    <property type="project" value="UniProtKB-KW"/>
</dbReference>